<accession>A0A494WYH9</accession>
<dbReference type="OrthoDB" id="9821744at2"/>
<name>A0A494WYH9_9FIRM</name>
<evidence type="ECO:0000313" key="3">
    <source>
        <dbReference type="Proteomes" id="UP000271256"/>
    </source>
</evidence>
<sequence length="249" mass="27656">MLKVKLITLLMISLIGILPATASADQLWDKGRSYGTFLAGTNTGKEMNVVSASANKSFSSTGWLLGVERVRAWARLQNVEAIYPASLGYLCWINGAQVRLYSDDPRRNYMFITGMNPPDYSSSTLIPLVIWDILGYLGIPNNTIQAYANNFSAKISSAGLGSYDAYKIFTATSTKINLPSTYTYSNADAYTNSNTGSSAEVWFGYDVRTTDNTAFALWPQSKIQYAIQYQGSLPWYWWTNYAGVRHTVN</sequence>
<reference evidence="2 3" key="1">
    <citation type="submission" date="2018-10" db="EMBL/GenBank/DDBJ databases">
        <authorList>
            <person name="Grouzdev D.S."/>
            <person name="Krutkina M.S."/>
            <person name="Tourova T.P."/>
            <person name="Nazina T.N."/>
        </authorList>
    </citation>
    <scope>NUCLEOTIDE SEQUENCE [LARGE SCALE GENOMIC DNA]</scope>
    <source>
        <strain evidence="2 3">435</strain>
    </source>
</reference>
<comment type="caution">
    <text evidence="2">The sequence shown here is derived from an EMBL/GenBank/DDBJ whole genome shotgun (WGS) entry which is preliminary data.</text>
</comment>
<feature type="signal peptide" evidence="1">
    <location>
        <begin position="1"/>
        <end position="24"/>
    </location>
</feature>
<organism evidence="2 3">
    <name type="scientific">Desulfofundulus salinus</name>
    <dbReference type="NCBI Taxonomy" id="2419843"/>
    <lineage>
        <taxon>Bacteria</taxon>
        <taxon>Bacillati</taxon>
        <taxon>Bacillota</taxon>
        <taxon>Clostridia</taxon>
        <taxon>Eubacteriales</taxon>
        <taxon>Peptococcaceae</taxon>
        <taxon>Desulfofundulus</taxon>
    </lineage>
</organism>
<evidence type="ECO:0000313" key="2">
    <source>
        <dbReference type="EMBL" id="RKO65680.1"/>
    </source>
</evidence>
<dbReference type="AlphaFoldDB" id="A0A494WYH9"/>
<protein>
    <submittedName>
        <fullName evidence="2">Uncharacterized protein</fullName>
    </submittedName>
</protein>
<dbReference type="EMBL" id="RBWE01000001">
    <property type="protein sequence ID" value="RKO65680.1"/>
    <property type="molecule type" value="Genomic_DNA"/>
</dbReference>
<evidence type="ECO:0000256" key="1">
    <source>
        <dbReference type="SAM" id="SignalP"/>
    </source>
</evidence>
<feature type="chain" id="PRO_5019716355" evidence="1">
    <location>
        <begin position="25"/>
        <end position="249"/>
    </location>
</feature>
<keyword evidence="3" id="KW-1185">Reference proteome</keyword>
<proteinExistence type="predicted"/>
<dbReference type="RefSeq" id="WP_121450152.1">
    <property type="nucleotide sequence ID" value="NZ_RBWE01000001.1"/>
</dbReference>
<gene>
    <name evidence="2" type="ORF">D7024_00990</name>
</gene>
<dbReference type="Proteomes" id="UP000271256">
    <property type="component" value="Unassembled WGS sequence"/>
</dbReference>
<keyword evidence="1" id="KW-0732">Signal</keyword>